<dbReference type="AlphaFoldDB" id="M0LX28"/>
<organism evidence="3 4">
    <name type="scientific">Halococcus hamelinensis 100A6</name>
    <dbReference type="NCBI Taxonomy" id="1132509"/>
    <lineage>
        <taxon>Archaea</taxon>
        <taxon>Methanobacteriati</taxon>
        <taxon>Methanobacteriota</taxon>
        <taxon>Stenosarchaea group</taxon>
        <taxon>Halobacteria</taxon>
        <taxon>Halobacteriales</taxon>
        <taxon>Halococcaceae</taxon>
        <taxon>Halococcus</taxon>
    </lineage>
</organism>
<keyword evidence="1" id="KW-0472">Membrane</keyword>
<dbReference type="InterPro" id="IPR058285">
    <property type="entry name" value="DUF7979"/>
</dbReference>
<comment type="caution">
    <text evidence="3">The sequence shown here is derived from an EMBL/GenBank/DDBJ whole genome shotgun (WGS) entry which is preliminary data.</text>
</comment>
<dbReference type="OrthoDB" id="248455at2157"/>
<feature type="transmembrane region" description="Helical" evidence="1">
    <location>
        <begin position="163"/>
        <end position="184"/>
    </location>
</feature>
<evidence type="ECO:0000256" key="1">
    <source>
        <dbReference type="SAM" id="Phobius"/>
    </source>
</evidence>
<reference evidence="3 4" key="1">
    <citation type="journal article" date="2014" name="PLoS Genet.">
        <title>Phylogenetically driven sequencing of extremely halophilic archaea reveals strategies for static and dynamic osmo-response.</title>
        <authorList>
            <person name="Becker E.A."/>
            <person name="Seitzer P.M."/>
            <person name="Tritt A."/>
            <person name="Larsen D."/>
            <person name="Krusor M."/>
            <person name="Yao A.I."/>
            <person name="Wu D."/>
            <person name="Madern D."/>
            <person name="Eisen J.A."/>
            <person name="Darling A.E."/>
            <person name="Facciotti M.T."/>
        </authorList>
    </citation>
    <scope>NUCLEOTIDE SEQUENCE [LARGE SCALE GENOMIC DNA]</scope>
    <source>
        <strain evidence="3 4">100A6</strain>
    </source>
</reference>
<dbReference type="EMBL" id="AOMB01000031">
    <property type="protein sequence ID" value="EMA38132.1"/>
    <property type="molecule type" value="Genomic_DNA"/>
</dbReference>
<dbReference type="PATRIC" id="fig|1132509.6.peg.2350"/>
<keyword evidence="4" id="KW-1185">Reference proteome</keyword>
<dbReference type="eggNOG" id="arCOG10739">
    <property type="taxonomic scope" value="Archaea"/>
</dbReference>
<feature type="domain" description="DUF7979" evidence="2">
    <location>
        <begin position="88"/>
        <end position="150"/>
    </location>
</feature>
<protein>
    <recommendedName>
        <fullName evidence="2">DUF7979 domain-containing protein</fullName>
    </recommendedName>
</protein>
<gene>
    <name evidence="3" type="ORF">C447_10405</name>
</gene>
<name>M0LX28_9EURY</name>
<accession>M0LX28</accession>
<evidence type="ECO:0000259" key="2">
    <source>
        <dbReference type="Pfam" id="PF25934"/>
    </source>
</evidence>
<dbReference type="Proteomes" id="UP000011566">
    <property type="component" value="Unassembled WGS sequence"/>
</dbReference>
<dbReference type="Pfam" id="PF25934">
    <property type="entry name" value="DUF7979"/>
    <property type="match status" value="1"/>
</dbReference>
<evidence type="ECO:0000313" key="3">
    <source>
        <dbReference type="EMBL" id="EMA38132.1"/>
    </source>
</evidence>
<proteinExistence type="predicted"/>
<evidence type="ECO:0000313" key="4">
    <source>
        <dbReference type="Proteomes" id="UP000011566"/>
    </source>
</evidence>
<keyword evidence="1" id="KW-0812">Transmembrane</keyword>
<sequence length="189" mass="20683">MSDDTDLQGEDQGDFEEHFAPVIRSVWRTMTSRSVQTYTISFVGMIVLSASIGGVILGPYAAIQPTYGLCDRPIVEVYSPTDTAELTAGDDPPNFRQFSYDELTSAEQETFDEARTSALQEAELDGRTAHFEELRNGSVVTYEGESYYTVVASLDDCVDETAFNVPLSIVGVVVGLGLSAAPGLRRWFN</sequence>
<keyword evidence="1" id="KW-1133">Transmembrane helix</keyword>
<feature type="transmembrane region" description="Helical" evidence="1">
    <location>
        <begin position="38"/>
        <end position="63"/>
    </location>
</feature>
<dbReference type="RefSeq" id="WP_007693586.1">
    <property type="nucleotide sequence ID" value="NZ_AJRK01000045.1"/>
</dbReference>